<protein>
    <submittedName>
        <fullName evidence="2">Uncharacterized protein</fullName>
    </submittedName>
</protein>
<evidence type="ECO:0000313" key="3">
    <source>
        <dbReference type="Proteomes" id="UP001429100"/>
    </source>
</evidence>
<comment type="caution">
    <text evidence="2">The sequence shown here is derived from an EMBL/GenBank/DDBJ whole genome shotgun (WGS) entry which is preliminary data.</text>
</comment>
<feature type="region of interest" description="Disordered" evidence="1">
    <location>
        <begin position="231"/>
        <end position="256"/>
    </location>
</feature>
<feature type="compositionally biased region" description="Basic and acidic residues" evidence="1">
    <location>
        <begin position="875"/>
        <end position="891"/>
    </location>
</feature>
<proteinExistence type="predicted"/>
<feature type="compositionally biased region" description="Polar residues" evidence="1">
    <location>
        <begin position="860"/>
        <end position="870"/>
    </location>
</feature>
<organism evidence="2 3">
    <name type="scientific">Cryptosporidium hominis</name>
    <dbReference type="NCBI Taxonomy" id="237895"/>
    <lineage>
        <taxon>Eukaryota</taxon>
        <taxon>Sar</taxon>
        <taxon>Alveolata</taxon>
        <taxon>Apicomplexa</taxon>
        <taxon>Conoidasida</taxon>
        <taxon>Coccidia</taxon>
        <taxon>Eucoccidiorida</taxon>
        <taxon>Eimeriorina</taxon>
        <taxon>Cryptosporidiidae</taxon>
        <taxon>Cryptosporidium</taxon>
    </lineage>
</organism>
<reference evidence="2 3" key="1">
    <citation type="submission" date="2014-11" db="EMBL/GenBank/DDBJ databases">
        <title>Comparative genomic analysis of Cryptosporidium hominis reveals occurrence of genetic recombination in virulent subtypes.</title>
        <authorList>
            <person name="Guo Y."/>
            <person name="Tang K."/>
            <person name="Frace M."/>
            <person name="Li N."/>
            <person name="Roellig D.M."/>
            <person name="Sammons S."/>
            <person name="Knipe K."/>
            <person name="Rowe L."/>
            <person name="Feng Y."/>
            <person name="Xiao L."/>
        </authorList>
    </citation>
    <scope>NUCLEOTIDE SEQUENCE [LARGE SCALE GENOMIC DNA]</scope>
    <source>
        <strain evidence="2">30976</strain>
    </source>
</reference>
<gene>
    <name evidence="2" type="ORF">GY17_00003979</name>
</gene>
<feature type="non-terminal residue" evidence="2">
    <location>
        <position position="899"/>
    </location>
</feature>
<evidence type="ECO:0000256" key="1">
    <source>
        <dbReference type="SAM" id="MobiDB-lite"/>
    </source>
</evidence>
<reference evidence="2 3" key="2">
    <citation type="submission" date="2017-10" db="EMBL/GenBank/DDBJ databases">
        <title>Consistent, comparative and evidence-based genome annotation and re-annotation for the closely-related species, Cryptosporidium parvum, C. hominis and C. tyzzeri.</title>
        <authorList>
            <person name="Baptista R.P."/>
            <person name="Li Y."/>
            <person name="Sateriale A."/>
            <person name="Striepen B."/>
            <person name="Kissinger J.C."/>
        </authorList>
    </citation>
    <scope>NUCLEOTIDE SEQUENCE [LARGE SCALE GENOMIC DNA]</scope>
    <source>
        <strain evidence="2">30976</strain>
    </source>
</reference>
<evidence type="ECO:0000313" key="2">
    <source>
        <dbReference type="EMBL" id="PPS92012.1"/>
    </source>
</evidence>
<name>A0ABX5B7R6_CRYHO</name>
<feature type="compositionally biased region" description="Polar residues" evidence="1">
    <location>
        <begin position="234"/>
        <end position="245"/>
    </location>
</feature>
<sequence length="899" mass="102540">MGLFILNEDLNSLIELQTDLDFEFKKIIQESNPQVPIKYILEEGFFYPNNILFIGYETCSLRNECRLDSTSCNSQVLKDTCDKRIDEMSWTFETSFSETNVNNGTWSQDLVIPDLLGVYLINNGHVDISIIYLFKNRLVLKGLILDQVCSGPYPRNQIKQIGDKITWSLAIDSNDLLYLNIIDDSDPKNKEYYTICPISYDNRFGRFKYIYPLGHAPSKVTFTQDLKGFPQGGYDSTSDPTNSNGGFYYPDKDKNTGEIKPEDKYGESYPFFPPGIKPAPIDGDESNTPPGYHYNTTTGQFEKDEDNTNLDEINPFQPNHIVDGISECDLYLFSTCNATSAKIMPEDVTFKEGWTLFVILSTGVPDYDETKYNGFNYKYEFKKSDNSNGGLEETVLSLEYSNDTVTFKNLKTNEQEVVGSPQCGPYCSTYPKGYFAFWLTYEPIRKMYSIGIENNSKYLMEIKAEDNVVFNKIVPCCGDMVDKSYNIWQLTDSVKSTTTTKTPWEDVELDDCPLDMSSPCKGINSTLTIPDKFEEGNFIWINSSIADHGKTINVNNIEMTKIYHFKDNNQDEILILGFNMTHLTLIDNQSSKEYSSYYTNQTTSFPTKSFSIGIGWSRLGLFVLNEYGDGLIQLKSDKKYEFVKIEQAQVLETLTIYEWSNKFVYPREMLFLGYSICSAYNDCTDDNSLSCSAQAFGDLCNRRKTNISWDIEFKVTETYVNNGTWGNEFELPGLVNIYFVSNDHQNILSIYFFQSYLALRDLENQNICSGPYPESMNISQDDKINWSLNIGHSGEIYLNIESWKGSNKGTKFTICMIGGGSNGKNKYIQDVKYIHPLGYSPSFNKYTQINSLLIPNGGYESTSDPTNNNGGFYYPDKDENTGEIKPEDKYGESYPFFPP</sequence>
<accession>A0ABX5B7R6</accession>
<dbReference type="Proteomes" id="UP001429100">
    <property type="component" value="Unassembled WGS sequence"/>
</dbReference>
<feature type="region of interest" description="Disordered" evidence="1">
    <location>
        <begin position="860"/>
        <end position="899"/>
    </location>
</feature>
<keyword evidence="3" id="KW-1185">Reference proteome</keyword>
<dbReference type="EMBL" id="JTAI01000027">
    <property type="protein sequence ID" value="PPS92012.1"/>
    <property type="molecule type" value="Genomic_DNA"/>
</dbReference>